<accession>Q6MA02</accession>
<organism evidence="1 2">
    <name type="scientific">Protochlamydia amoebophila (strain UWE25)</name>
    <dbReference type="NCBI Taxonomy" id="264201"/>
    <lineage>
        <taxon>Bacteria</taxon>
        <taxon>Pseudomonadati</taxon>
        <taxon>Chlamydiota</taxon>
        <taxon>Chlamydiia</taxon>
        <taxon>Parachlamydiales</taxon>
        <taxon>Parachlamydiaceae</taxon>
        <taxon>Candidatus Protochlamydia</taxon>
    </lineage>
</organism>
<name>Q6MA02_PARUW</name>
<gene>
    <name evidence="1" type="ORF">PC_RS08980</name>
</gene>
<dbReference type="OrthoDB" id="9807097at2"/>
<dbReference type="HOGENOM" id="CLU_766927_0_0_0"/>
<proteinExistence type="predicted"/>
<evidence type="ECO:0000313" key="2">
    <source>
        <dbReference type="Proteomes" id="UP000000529"/>
    </source>
</evidence>
<dbReference type="GO" id="GO:0047355">
    <property type="term" value="F:CDP-glycerol glycerophosphotransferase activity"/>
    <property type="evidence" value="ECO:0007669"/>
    <property type="project" value="InterPro"/>
</dbReference>
<dbReference type="KEGG" id="pcu:PC_RS08980"/>
<sequence>MKQKACVGLNPNSYVHLTEHLAPLCVAMGMPLLLTDEKHAINSQKLYPQLKILLHDWEDVTPRYLIENFDVFFQSEPWHRHDFYAKFQGLEKAFQKEVRNVHCPHGFSDKIFWLEKSVWEDIVLIYGQNMLDLFKDFKILNHLNVAPRTGNYRYLYYKMFQTHFDSIAEELVWGKFKKKQTTILYAPTCHDQDHTTSFMHAQAIFENLPEDYNLLVKIHPALEETDGPALYQMIGKYEKKENIIFVQDFPVIYPLLARSDIYLGDMSSIGYDFLTFNRPMFFLNQRKRDVQKDRNLFLYRCGFEIQPHNYTQFYQILEKELCFDQARYDQIRQDIYQYTFGEEVSFDHLKEMIYQATFSPKKFD</sequence>
<dbReference type="AlphaFoldDB" id="Q6MA02"/>
<dbReference type="InterPro" id="IPR007554">
    <property type="entry name" value="Glycerophosphate_synth"/>
</dbReference>
<dbReference type="SUPFAM" id="SSF53756">
    <property type="entry name" value="UDP-Glycosyltransferase/glycogen phosphorylase"/>
    <property type="match status" value="1"/>
</dbReference>
<dbReference type="GO" id="GO:0016020">
    <property type="term" value="C:membrane"/>
    <property type="evidence" value="ECO:0007669"/>
    <property type="project" value="InterPro"/>
</dbReference>
<dbReference type="InterPro" id="IPR043148">
    <property type="entry name" value="TagF_C"/>
</dbReference>
<protein>
    <recommendedName>
        <fullName evidence="3">CDP-glycerol:poly(Glycerophosphate) glycerophosphotransferase</fullName>
    </recommendedName>
</protein>
<reference evidence="1 2" key="1">
    <citation type="journal article" date="2004" name="Science">
        <title>Illuminating the evolutionary history of chlamydiae.</title>
        <authorList>
            <person name="Horn M."/>
            <person name="Collingro A."/>
            <person name="Schmitz-Esser S."/>
            <person name="Beier C.L."/>
            <person name="Purkhold U."/>
            <person name="Fartmann B."/>
            <person name="Brandt P."/>
            <person name="Nyakatura G.J."/>
            <person name="Droege M."/>
            <person name="Frishman D."/>
            <person name="Rattei T."/>
            <person name="Mewes H."/>
            <person name="Wagner M."/>
        </authorList>
    </citation>
    <scope>NUCLEOTIDE SEQUENCE [LARGE SCALE GENOMIC DNA]</scope>
    <source>
        <strain evidence="1 2">UWE25</strain>
    </source>
</reference>
<dbReference type="Gene3D" id="3.40.50.12580">
    <property type="match status" value="1"/>
</dbReference>
<keyword evidence="2" id="KW-1185">Reference proteome</keyword>
<dbReference type="Proteomes" id="UP000000529">
    <property type="component" value="Chromosome"/>
</dbReference>
<dbReference type="RefSeq" id="WP_011176418.1">
    <property type="nucleotide sequence ID" value="NC_005861.2"/>
</dbReference>
<dbReference type="Pfam" id="PF04464">
    <property type="entry name" value="Glyphos_transf"/>
    <property type="match status" value="1"/>
</dbReference>
<evidence type="ECO:0008006" key="3">
    <source>
        <dbReference type="Google" id="ProtNLM"/>
    </source>
</evidence>
<dbReference type="STRING" id="264201.pc1873"/>
<dbReference type="eggNOG" id="COG1887">
    <property type="taxonomic scope" value="Bacteria"/>
</dbReference>
<dbReference type="EMBL" id="BX908798">
    <property type="protein sequence ID" value="CAF24597.1"/>
    <property type="molecule type" value="Genomic_DNA"/>
</dbReference>
<evidence type="ECO:0000313" key="1">
    <source>
        <dbReference type="EMBL" id="CAF24597.1"/>
    </source>
</evidence>